<organism evidence="2 3">
    <name type="scientific">Circinella minor</name>
    <dbReference type="NCBI Taxonomy" id="1195481"/>
    <lineage>
        <taxon>Eukaryota</taxon>
        <taxon>Fungi</taxon>
        <taxon>Fungi incertae sedis</taxon>
        <taxon>Mucoromycota</taxon>
        <taxon>Mucoromycotina</taxon>
        <taxon>Mucoromycetes</taxon>
        <taxon>Mucorales</taxon>
        <taxon>Lichtheimiaceae</taxon>
        <taxon>Circinella</taxon>
    </lineage>
</organism>
<dbReference type="Proteomes" id="UP000646827">
    <property type="component" value="Unassembled WGS sequence"/>
</dbReference>
<dbReference type="EMBL" id="JAEPRB010000831">
    <property type="protein sequence ID" value="KAG2211379.1"/>
    <property type="molecule type" value="Genomic_DNA"/>
</dbReference>
<feature type="non-terminal residue" evidence="2">
    <location>
        <position position="515"/>
    </location>
</feature>
<keyword evidence="3" id="KW-1185">Reference proteome</keyword>
<gene>
    <name evidence="2" type="ORF">INT45_007541</name>
</gene>
<sequence>MSVAYETDVKRKLHRIAGIHVSVHPQKLWEAVAYGELAKQDRVLGDITVGKNQAIVTIEQVLKPAIILKAHKKSLREFAITAETNTTDSSAVLDDLINSNIDNNDTDSEDDDSIKDYEESTGNNSSNRPHSVSVTHEQINSSTTSQPSTTSSNPLPSRILKDAFYLIDMIQVPRKHRLAKEFTRRLRDAIFLIDKNDKRLIEEYLKTKHMTFDMMMDQNPTWVLRHVKRVIPPGKDLYPVVKKVFDTYGYLRCAKTGRPLFDDEAWRQSENVLNTIQLGHVSDPPGISFYFEIGKNKNNLPLYRYSHGTNSLEGEVHQNIICKFMSFRASPELADAVMADYRLRHNIDVGSFNRYGRVHKGHYEPWLTQHILDLRGSFENLAKELGIEVVSSDENIQANNVNFSTIINSTLETPALLTFTGSTLATKGARYRFIAQKQRTKFAILPNWSTYVNREDIFYKTPEHLYSYNGKYEELRTASLSMAMNSESRKEVHDIVSSEDRKRKVPSANKPSTNK</sequence>
<proteinExistence type="predicted"/>
<feature type="compositionally biased region" description="Basic and acidic residues" evidence="1">
    <location>
        <begin position="489"/>
        <end position="502"/>
    </location>
</feature>
<reference evidence="2 3" key="1">
    <citation type="submission" date="2020-12" db="EMBL/GenBank/DDBJ databases">
        <title>Metabolic potential, ecology and presence of endohyphal bacteria is reflected in genomic diversity of Mucoromycotina.</title>
        <authorList>
            <person name="Muszewska A."/>
            <person name="Okrasinska A."/>
            <person name="Steczkiewicz K."/>
            <person name="Drgas O."/>
            <person name="Orlowska M."/>
            <person name="Perlinska-Lenart U."/>
            <person name="Aleksandrzak-Piekarczyk T."/>
            <person name="Szatraj K."/>
            <person name="Zielenkiewicz U."/>
            <person name="Pilsyk S."/>
            <person name="Malc E."/>
            <person name="Mieczkowski P."/>
            <person name="Kruszewska J.S."/>
            <person name="Biernat P."/>
            <person name="Pawlowska J."/>
        </authorList>
    </citation>
    <scope>NUCLEOTIDE SEQUENCE [LARGE SCALE GENOMIC DNA]</scope>
    <source>
        <strain evidence="2 3">CBS 142.35</strain>
    </source>
</reference>
<evidence type="ECO:0000313" key="2">
    <source>
        <dbReference type="EMBL" id="KAG2211379.1"/>
    </source>
</evidence>
<feature type="region of interest" description="Disordered" evidence="1">
    <location>
        <begin position="98"/>
        <end position="155"/>
    </location>
</feature>
<name>A0A8H7RH61_9FUNG</name>
<evidence type="ECO:0000313" key="3">
    <source>
        <dbReference type="Proteomes" id="UP000646827"/>
    </source>
</evidence>
<feature type="compositionally biased region" description="Polar residues" evidence="1">
    <location>
        <begin position="121"/>
        <end position="140"/>
    </location>
</feature>
<comment type="caution">
    <text evidence="2">The sequence shown here is derived from an EMBL/GenBank/DDBJ whole genome shotgun (WGS) entry which is preliminary data.</text>
</comment>
<feature type="compositionally biased region" description="Acidic residues" evidence="1">
    <location>
        <begin position="104"/>
        <end position="113"/>
    </location>
</feature>
<feature type="region of interest" description="Disordered" evidence="1">
    <location>
        <begin position="489"/>
        <end position="515"/>
    </location>
</feature>
<dbReference type="AlphaFoldDB" id="A0A8H7RH61"/>
<dbReference type="OrthoDB" id="2267587at2759"/>
<feature type="compositionally biased region" description="Low complexity" evidence="1">
    <location>
        <begin position="141"/>
        <end position="155"/>
    </location>
</feature>
<accession>A0A8H7RH61</accession>
<evidence type="ECO:0000256" key="1">
    <source>
        <dbReference type="SAM" id="MobiDB-lite"/>
    </source>
</evidence>
<protein>
    <submittedName>
        <fullName evidence="2">Uncharacterized protein</fullName>
    </submittedName>
</protein>